<dbReference type="SUPFAM" id="SSF48264">
    <property type="entry name" value="Cytochrome P450"/>
    <property type="match status" value="1"/>
</dbReference>
<gene>
    <name evidence="3" type="ORF">DCP75_12250</name>
</gene>
<reference evidence="3 4" key="1">
    <citation type="journal article" date="2018" name="Nat. Biotechnol.">
        <title>A standardized bacterial taxonomy based on genome phylogeny substantially revises the tree of life.</title>
        <authorList>
            <person name="Parks D.H."/>
            <person name="Chuvochina M."/>
            <person name="Waite D.W."/>
            <person name="Rinke C."/>
            <person name="Skarshewski A."/>
            <person name="Chaumeil P.A."/>
            <person name="Hugenholtz P."/>
        </authorList>
    </citation>
    <scope>NUCLEOTIDE SEQUENCE [LARGE SCALE GENOMIC DNA]</scope>
    <source>
        <strain evidence="3">UBA9158</strain>
    </source>
</reference>
<comment type="similarity">
    <text evidence="1 2">Belongs to the cytochrome P450 family.</text>
</comment>
<dbReference type="InterPro" id="IPR036396">
    <property type="entry name" value="Cyt_P450_sf"/>
</dbReference>
<dbReference type="Proteomes" id="UP000259273">
    <property type="component" value="Unassembled WGS sequence"/>
</dbReference>
<evidence type="ECO:0000256" key="1">
    <source>
        <dbReference type="ARBA" id="ARBA00010617"/>
    </source>
</evidence>
<evidence type="ECO:0000256" key="2">
    <source>
        <dbReference type="RuleBase" id="RU000461"/>
    </source>
</evidence>
<dbReference type="PANTHER" id="PTHR46696:SF6">
    <property type="entry name" value="P450, PUTATIVE (EUROFUNG)-RELATED"/>
    <property type="match status" value="1"/>
</dbReference>
<dbReference type="PROSITE" id="PS00086">
    <property type="entry name" value="CYTOCHROME_P450"/>
    <property type="match status" value="1"/>
</dbReference>
<sequence>MGPEEHKNMSTATRTSASDWFFPEIDFAMDPLPDFHSRMAELRDSGQRVVPVKYLGETAWIILRHDDVSALYRNEAGVPAGPAYRRHSEPAQGKTLLCMEGDEHRVNRLLVSGAFHPGAIRRSISTLLRPLADELIDGLTGQTGVDLVAAYTHRYPFKVITGLLGIPVADEPELHQWLQGLFQFPWNPELALEARAAITAYLAPIVRQRRADPREDLLSLLATAVVEGKQLSDEEIFSFVRLIFPAGADTTYLSLGSLLWAVLRDDTLRQQLRAEPALHAAAVDEGLRLYGAVCLQPRYTEREVVVAGVTIPANSPLLYGNATANRDPAVFADADTFQLDRGAHHKSVTFGGGPHFCLGSHLARAEIEVSLGALLARLPGLRLADPAQPGPQGAVLRGVRELPVLFDTVLPAE</sequence>
<accession>A0A3C1KP65</accession>
<dbReference type="InterPro" id="IPR002397">
    <property type="entry name" value="Cyt_P450_B"/>
</dbReference>
<dbReference type="AlphaFoldDB" id="A0A3C1KP65"/>
<keyword evidence="2" id="KW-0408">Iron</keyword>
<evidence type="ECO:0000313" key="4">
    <source>
        <dbReference type="Proteomes" id="UP000259273"/>
    </source>
</evidence>
<dbReference type="EMBL" id="DMND01000168">
    <property type="protein sequence ID" value="HAN28467.1"/>
    <property type="molecule type" value="Genomic_DNA"/>
</dbReference>
<keyword evidence="2" id="KW-0560">Oxidoreductase</keyword>
<dbReference type="STRING" id="1121937.GCA_000423125_02600"/>
<proteinExistence type="inferred from homology"/>
<keyword evidence="2" id="KW-0349">Heme</keyword>
<keyword evidence="2" id="KW-0479">Metal-binding</keyword>
<dbReference type="PANTHER" id="PTHR46696">
    <property type="entry name" value="P450, PUTATIVE (EUROFUNG)-RELATED"/>
    <property type="match status" value="1"/>
</dbReference>
<name>A0A3C1KP65_9GAMM</name>
<dbReference type="PRINTS" id="PR00385">
    <property type="entry name" value="P450"/>
</dbReference>
<dbReference type="InterPro" id="IPR017972">
    <property type="entry name" value="Cyt_P450_CS"/>
</dbReference>
<dbReference type="GO" id="GO:0004497">
    <property type="term" value="F:monooxygenase activity"/>
    <property type="evidence" value="ECO:0007669"/>
    <property type="project" value="UniProtKB-KW"/>
</dbReference>
<dbReference type="InterPro" id="IPR001128">
    <property type="entry name" value="Cyt_P450"/>
</dbReference>
<protein>
    <submittedName>
        <fullName evidence="3">Cytochrome P450</fullName>
    </submittedName>
</protein>
<dbReference type="GO" id="GO:0005506">
    <property type="term" value="F:iron ion binding"/>
    <property type="evidence" value="ECO:0007669"/>
    <property type="project" value="InterPro"/>
</dbReference>
<keyword evidence="2" id="KW-0503">Monooxygenase</keyword>
<dbReference type="GO" id="GO:0016705">
    <property type="term" value="F:oxidoreductase activity, acting on paired donors, with incorporation or reduction of molecular oxygen"/>
    <property type="evidence" value="ECO:0007669"/>
    <property type="project" value="InterPro"/>
</dbReference>
<dbReference type="Gene3D" id="1.10.630.10">
    <property type="entry name" value="Cytochrome P450"/>
    <property type="match status" value="1"/>
</dbReference>
<organism evidence="3 4">
    <name type="scientific">Haliea salexigens</name>
    <dbReference type="NCBI Taxonomy" id="287487"/>
    <lineage>
        <taxon>Bacteria</taxon>
        <taxon>Pseudomonadati</taxon>
        <taxon>Pseudomonadota</taxon>
        <taxon>Gammaproteobacteria</taxon>
        <taxon>Cellvibrionales</taxon>
        <taxon>Halieaceae</taxon>
        <taxon>Haliea</taxon>
    </lineage>
</organism>
<evidence type="ECO:0000313" key="3">
    <source>
        <dbReference type="EMBL" id="HAN28467.1"/>
    </source>
</evidence>
<dbReference type="GO" id="GO:0020037">
    <property type="term" value="F:heme binding"/>
    <property type="evidence" value="ECO:0007669"/>
    <property type="project" value="InterPro"/>
</dbReference>
<comment type="caution">
    <text evidence="3">The sequence shown here is derived from an EMBL/GenBank/DDBJ whole genome shotgun (WGS) entry which is preliminary data.</text>
</comment>
<dbReference type="Pfam" id="PF00067">
    <property type="entry name" value="p450"/>
    <property type="match status" value="1"/>
</dbReference>
<dbReference type="PRINTS" id="PR00359">
    <property type="entry name" value="BP450"/>
</dbReference>